<dbReference type="Proteomes" id="UP000325957">
    <property type="component" value="Unassembled WGS sequence"/>
</dbReference>
<dbReference type="InterPro" id="IPR021295">
    <property type="entry name" value="DUF2867"/>
</dbReference>
<dbReference type="OrthoDB" id="9774199at2"/>
<evidence type="ECO:0000313" key="2">
    <source>
        <dbReference type="EMBL" id="KAA9394860.1"/>
    </source>
</evidence>
<dbReference type="GO" id="GO:0044877">
    <property type="term" value="F:protein-containing complex binding"/>
    <property type="evidence" value="ECO:0007669"/>
    <property type="project" value="TreeGrafter"/>
</dbReference>
<sequence>MSEQSAPPDRPHIEPLELTFPDRVIETLEKPPEGLVLVTGATGYVGGRLTPRLVAAGADVRVLVRTPDKLKDVPWAGAVDVVQGDLDNLSDVIRACEGVETMYFLVHSMGSSGAFEEHEASMAHVVARAAAEAGVKRIVYLSGLHPENTELSTHMRSRARVGEILMAHPVPAVVLQAGTVIGSGSASFEMIRHLGDRLPLMPAPSWVKNRIEPIAIRDVLYYLVHALDLPEGTNRSFDIGSRDVMTYARAMQEYCEVAGRRRPLVFATPLPAPRLSGFWVGMVTPIPLGLAMPLVQSLRDDAVASERDIDRYIPLPPDGLVDYRKSVELALERIEADEVENDWSGTHDLISLDTASDPLPSDPEWAGRTVYVDEREATGPAAPGDVWKVIESIGGENGWYSWKPGWRVRGWMDKLASGPGLNRGRLSRSRLRVGDHVDWWVVEKIEPGHLLRLRAQMLAPGKAWLELRVEANDDGGSTYHQRAIFFPDGLAGQAYWYGVLPFHAFIFPTMARNILAKATTEHPDRPAPDATGLRERLRQLLP</sequence>
<dbReference type="SUPFAM" id="SSF51735">
    <property type="entry name" value="NAD(P)-binding Rossmann-fold domains"/>
    <property type="match status" value="1"/>
</dbReference>
<reference evidence="2 3" key="1">
    <citation type="submission" date="2019-05" db="EMBL/GenBank/DDBJ databases">
        <title>Kocuria coralli sp. nov., a novel actinobacterium isolated from coral reef seawater.</title>
        <authorList>
            <person name="Li J."/>
        </authorList>
    </citation>
    <scope>NUCLEOTIDE SEQUENCE [LARGE SCALE GENOMIC DNA]</scope>
    <source>
        <strain evidence="2 3">SCSIO 13007</strain>
    </source>
</reference>
<name>A0A5J5KZT1_9MICC</name>
<dbReference type="AlphaFoldDB" id="A0A5J5KZT1"/>
<dbReference type="PANTHER" id="PTHR12126:SF11">
    <property type="entry name" value="NADH DEHYDROGENASE [UBIQUINONE] 1 ALPHA SUBCOMPLEX SUBUNIT 9, MITOCHONDRIAL"/>
    <property type="match status" value="1"/>
</dbReference>
<evidence type="ECO:0000259" key="1">
    <source>
        <dbReference type="Pfam" id="PF13460"/>
    </source>
</evidence>
<gene>
    <name evidence="2" type="ORF">FCK90_04840</name>
</gene>
<protein>
    <submittedName>
        <fullName evidence="2">SDR family oxidoreductase</fullName>
    </submittedName>
</protein>
<dbReference type="RefSeq" id="WP_158033171.1">
    <property type="nucleotide sequence ID" value="NZ_ML708613.1"/>
</dbReference>
<dbReference type="SUPFAM" id="SSF55961">
    <property type="entry name" value="Bet v1-like"/>
    <property type="match status" value="1"/>
</dbReference>
<accession>A0A5J5KZT1</accession>
<comment type="caution">
    <text evidence="2">The sequence shown here is derived from an EMBL/GenBank/DDBJ whole genome shotgun (WGS) entry which is preliminary data.</text>
</comment>
<dbReference type="Gene3D" id="3.40.50.720">
    <property type="entry name" value="NAD(P)-binding Rossmann-like Domain"/>
    <property type="match status" value="1"/>
</dbReference>
<dbReference type="PANTHER" id="PTHR12126">
    <property type="entry name" value="NADH-UBIQUINONE OXIDOREDUCTASE 39 KDA SUBUNIT-RELATED"/>
    <property type="match status" value="1"/>
</dbReference>
<proteinExistence type="predicted"/>
<dbReference type="InterPro" id="IPR016040">
    <property type="entry name" value="NAD(P)-bd_dom"/>
</dbReference>
<dbReference type="Pfam" id="PF11066">
    <property type="entry name" value="DUF2867"/>
    <property type="match status" value="1"/>
</dbReference>
<keyword evidence="3" id="KW-1185">Reference proteome</keyword>
<dbReference type="InterPro" id="IPR036291">
    <property type="entry name" value="NAD(P)-bd_dom_sf"/>
</dbReference>
<dbReference type="InterPro" id="IPR051207">
    <property type="entry name" value="ComplexI_NDUFA9_subunit"/>
</dbReference>
<dbReference type="Pfam" id="PF13460">
    <property type="entry name" value="NAD_binding_10"/>
    <property type="match status" value="1"/>
</dbReference>
<dbReference type="EMBL" id="SZWF01000004">
    <property type="protein sequence ID" value="KAA9394860.1"/>
    <property type="molecule type" value="Genomic_DNA"/>
</dbReference>
<feature type="domain" description="NAD(P)-binding" evidence="1">
    <location>
        <begin position="40"/>
        <end position="151"/>
    </location>
</feature>
<evidence type="ECO:0000313" key="3">
    <source>
        <dbReference type="Proteomes" id="UP000325957"/>
    </source>
</evidence>
<organism evidence="2 3">
    <name type="scientific">Kocuria coralli</name>
    <dbReference type="NCBI Taxonomy" id="1461025"/>
    <lineage>
        <taxon>Bacteria</taxon>
        <taxon>Bacillati</taxon>
        <taxon>Actinomycetota</taxon>
        <taxon>Actinomycetes</taxon>
        <taxon>Micrococcales</taxon>
        <taxon>Micrococcaceae</taxon>
        <taxon>Kocuria</taxon>
    </lineage>
</organism>